<evidence type="ECO:0000256" key="2">
    <source>
        <dbReference type="ARBA" id="ARBA00022737"/>
    </source>
</evidence>
<protein>
    <recommendedName>
        <fullName evidence="8">TF-B3 domain-containing protein</fullName>
    </recommendedName>
</protein>
<dbReference type="Pfam" id="PF02362">
    <property type="entry name" value="B3"/>
    <property type="match status" value="2"/>
</dbReference>
<feature type="compositionally biased region" description="Acidic residues" evidence="7">
    <location>
        <begin position="145"/>
        <end position="158"/>
    </location>
</feature>
<evidence type="ECO:0000256" key="1">
    <source>
        <dbReference type="ARBA" id="ARBA00004123"/>
    </source>
</evidence>
<keyword evidence="3" id="KW-0805">Transcription regulation</keyword>
<name>A0AAE1JD11_9FABA</name>
<dbReference type="EMBL" id="JAWXYG010000007">
    <property type="protein sequence ID" value="KAK4268125.1"/>
    <property type="molecule type" value="Genomic_DNA"/>
</dbReference>
<dbReference type="CDD" id="cd10017">
    <property type="entry name" value="B3_DNA"/>
    <property type="match status" value="2"/>
</dbReference>
<reference evidence="9" key="1">
    <citation type="submission" date="2023-10" db="EMBL/GenBank/DDBJ databases">
        <title>Chromosome-level genome of the transformable northern wattle, Acacia crassicarpa.</title>
        <authorList>
            <person name="Massaro I."/>
            <person name="Sinha N.R."/>
            <person name="Poethig S."/>
            <person name="Leichty A.R."/>
        </authorList>
    </citation>
    <scope>NUCLEOTIDE SEQUENCE</scope>
    <source>
        <strain evidence="9">Acra3RX</strain>
        <tissue evidence="9">Leaf</tissue>
    </source>
</reference>
<keyword evidence="10" id="KW-1185">Reference proteome</keyword>
<dbReference type="PANTHER" id="PTHR31674">
    <property type="entry name" value="B3 DOMAIN-CONTAINING PROTEIN REM-LIKE 3-RELATED"/>
    <property type="match status" value="1"/>
</dbReference>
<organism evidence="9 10">
    <name type="scientific">Acacia crassicarpa</name>
    <name type="common">northern wattle</name>
    <dbReference type="NCBI Taxonomy" id="499986"/>
    <lineage>
        <taxon>Eukaryota</taxon>
        <taxon>Viridiplantae</taxon>
        <taxon>Streptophyta</taxon>
        <taxon>Embryophyta</taxon>
        <taxon>Tracheophyta</taxon>
        <taxon>Spermatophyta</taxon>
        <taxon>Magnoliopsida</taxon>
        <taxon>eudicotyledons</taxon>
        <taxon>Gunneridae</taxon>
        <taxon>Pentapetalae</taxon>
        <taxon>rosids</taxon>
        <taxon>fabids</taxon>
        <taxon>Fabales</taxon>
        <taxon>Fabaceae</taxon>
        <taxon>Caesalpinioideae</taxon>
        <taxon>mimosoid clade</taxon>
        <taxon>Acacieae</taxon>
        <taxon>Acacia</taxon>
    </lineage>
</organism>
<accession>A0AAE1JD11</accession>
<comment type="caution">
    <text evidence="9">The sequence shown here is derived from an EMBL/GenBank/DDBJ whole genome shotgun (WGS) entry which is preliminary data.</text>
</comment>
<evidence type="ECO:0000256" key="6">
    <source>
        <dbReference type="ARBA" id="ARBA00023242"/>
    </source>
</evidence>
<keyword evidence="6" id="KW-0539">Nucleus</keyword>
<keyword evidence="5" id="KW-0804">Transcription</keyword>
<dbReference type="InterPro" id="IPR015300">
    <property type="entry name" value="DNA-bd_pseudobarrel_sf"/>
</dbReference>
<feature type="domain" description="TF-B3" evidence="8">
    <location>
        <begin position="1"/>
        <end position="95"/>
    </location>
</feature>
<dbReference type="GO" id="GO:0003677">
    <property type="term" value="F:DNA binding"/>
    <property type="evidence" value="ECO:0007669"/>
    <property type="project" value="UniProtKB-KW"/>
</dbReference>
<dbReference type="Gene3D" id="2.40.330.10">
    <property type="entry name" value="DNA-binding pseudobarrel domain"/>
    <property type="match status" value="2"/>
</dbReference>
<feature type="domain" description="TF-B3" evidence="8">
    <location>
        <begin position="198"/>
        <end position="295"/>
    </location>
</feature>
<dbReference type="PANTHER" id="PTHR31674:SF62">
    <property type="entry name" value="B3 DOMAIN-CONTAINING PROTEIN REM14-RELATED"/>
    <property type="match status" value="1"/>
</dbReference>
<evidence type="ECO:0000313" key="10">
    <source>
        <dbReference type="Proteomes" id="UP001293593"/>
    </source>
</evidence>
<evidence type="ECO:0000256" key="7">
    <source>
        <dbReference type="SAM" id="MobiDB-lite"/>
    </source>
</evidence>
<evidence type="ECO:0000259" key="8">
    <source>
        <dbReference type="PROSITE" id="PS50863"/>
    </source>
</evidence>
<dbReference type="InterPro" id="IPR003340">
    <property type="entry name" value="B3_DNA-bd"/>
</dbReference>
<evidence type="ECO:0000256" key="5">
    <source>
        <dbReference type="ARBA" id="ARBA00023163"/>
    </source>
</evidence>
<feature type="compositionally biased region" description="Basic and acidic residues" evidence="7">
    <location>
        <begin position="164"/>
        <end position="175"/>
    </location>
</feature>
<dbReference type="PROSITE" id="PS50863">
    <property type="entry name" value="B3"/>
    <property type="match status" value="2"/>
</dbReference>
<feature type="region of interest" description="Disordered" evidence="7">
    <location>
        <begin position="120"/>
        <end position="194"/>
    </location>
</feature>
<dbReference type="GO" id="GO:0005634">
    <property type="term" value="C:nucleus"/>
    <property type="evidence" value="ECO:0007669"/>
    <property type="project" value="UniProtKB-SubCell"/>
</dbReference>
<dbReference type="AlphaFoldDB" id="A0AAE1JD11"/>
<sequence length="296" mass="34032">MSSFFEVLNGEYTAKLRIPPLFVSRFSSLMPKTVKLISSLEGSWMVDIEEEDNKNLYFKRGWNTFVEDNALETGQFIVFKFDGDSTFKATIFGNSACEKKLENQPCINSNYCITRHHNKRARTLEESDPTKVEETEESDPTKVEETEESDPTEVEETEASQNEVEEKNYESDSPVKKTAGNSYGSCESPDSDCEKNPSFKIIMKPAYAQKGVMNLPTEFFLKHMKNKRQEVEIETGEGEWTVTLLTQKKRTRTFARLSKGWSDFAKANHLKPGETLVFQMIRKGDRPRFIVHRQRG</sequence>
<evidence type="ECO:0000313" key="9">
    <source>
        <dbReference type="EMBL" id="KAK4268125.1"/>
    </source>
</evidence>
<gene>
    <name evidence="9" type="ORF">QN277_024823</name>
</gene>
<comment type="subcellular location">
    <subcellularLocation>
        <location evidence="1">Nucleus</location>
    </subcellularLocation>
</comment>
<proteinExistence type="predicted"/>
<feature type="compositionally biased region" description="Basic and acidic residues" evidence="7">
    <location>
        <begin position="122"/>
        <end position="144"/>
    </location>
</feature>
<evidence type="ECO:0000256" key="3">
    <source>
        <dbReference type="ARBA" id="ARBA00023015"/>
    </source>
</evidence>
<keyword evidence="4" id="KW-0238">DNA-binding</keyword>
<dbReference type="SMART" id="SM01019">
    <property type="entry name" value="B3"/>
    <property type="match status" value="2"/>
</dbReference>
<dbReference type="Proteomes" id="UP001293593">
    <property type="component" value="Unassembled WGS sequence"/>
</dbReference>
<evidence type="ECO:0000256" key="4">
    <source>
        <dbReference type="ARBA" id="ARBA00023125"/>
    </source>
</evidence>
<keyword evidence="2" id="KW-0677">Repeat</keyword>
<dbReference type="InterPro" id="IPR039218">
    <property type="entry name" value="REM_fam"/>
</dbReference>
<dbReference type="SUPFAM" id="SSF101936">
    <property type="entry name" value="DNA-binding pseudobarrel domain"/>
    <property type="match status" value="2"/>
</dbReference>